<accession>A0ABD6JC86</accession>
<dbReference type="Proteomes" id="UP000471300">
    <property type="component" value="Unassembled WGS sequence"/>
</dbReference>
<dbReference type="RefSeq" id="WP_160994420.1">
    <property type="nucleotide sequence ID" value="NZ_CAKMBQ010000004.1"/>
</dbReference>
<protein>
    <submittedName>
        <fullName evidence="1">Uncharacterized protein</fullName>
    </submittedName>
</protein>
<sequence length="67" mass="7772">MKKRKVAEFKDAKGQFVKRYDKLVDKDGLQYMVSEQHDRYLVLLSLSDVRPPMPVIPSDLSDYVKVG</sequence>
<organism evidence="1 2">
    <name type="scientific">Ligilactobacillus salivarius</name>
    <dbReference type="NCBI Taxonomy" id="1624"/>
    <lineage>
        <taxon>Bacteria</taxon>
        <taxon>Bacillati</taxon>
        <taxon>Bacillota</taxon>
        <taxon>Bacilli</taxon>
        <taxon>Lactobacillales</taxon>
        <taxon>Lactobacillaceae</taxon>
        <taxon>Ligilactobacillus</taxon>
    </lineage>
</organism>
<reference evidence="1 2" key="1">
    <citation type="journal article" date="2020" name="Food Funct.">
        <title>Screening of Lactobacillus salivarius strains from the feces of Chinese populations and the evaluation of their effects against intestinal inflammation in mice.</title>
        <authorList>
            <person name="Zhai Q."/>
            <person name="Shen X."/>
            <person name="Cen S."/>
            <person name="Zhang C."/>
            <person name="Tian F."/>
            <person name="Zhao J."/>
            <person name="Zhang H."/>
            <person name="Xue Y."/>
            <person name="Chen W."/>
        </authorList>
    </citation>
    <scope>NUCLEOTIDE SEQUENCE [LARGE SCALE GENOMIC DNA]</scope>
    <source>
        <strain evidence="1 2">FZJTZ28M4.scaf</strain>
    </source>
</reference>
<gene>
    <name evidence="1" type="ORF">FYL06_08405</name>
</gene>
<proteinExistence type="predicted"/>
<dbReference type="EMBL" id="VSTU01000017">
    <property type="protein sequence ID" value="MYZ66965.1"/>
    <property type="molecule type" value="Genomic_DNA"/>
</dbReference>
<name>A0ABD6JC86_9LACO</name>
<dbReference type="AlphaFoldDB" id="A0ABD6JC86"/>
<evidence type="ECO:0000313" key="2">
    <source>
        <dbReference type="Proteomes" id="UP000471300"/>
    </source>
</evidence>
<evidence type="ECO:0000313" key="1">
    <source>
        <dbReference type="EMBL" id="MYZ66965.1"/>
    </source>
</evidence>
<comment type="caution">
    <text evidence="1">The sequence shown here is derived from an EMBL/GenBank/DDBJ whole genome shotgun (WGS) entry which is preliminary data.</text>
</comment>